<sequence length="126" mass="14692">MKVRMLKAAEKRGLRIQNSSISPMNNTLTNFKSPQYMDQVDAKQNTHILVSDRVENSRAINDDPRYSSSNLPEFINKHKYAQKEGNREHLQKYSHKTSFNKTQNDGENFGFPTGQYQRSEHHSIHK</sequence>
<accession>A0A7S3N5F2</accession>
<name>A0A7S3N5F2_9SPIT</name>
<evidence type="ECO:0000313" key="2">
    <source>
        <dbReference type="EMBL" id="CAE0347468.1"/>
    </source>
</evidence>
<dbReference type="AlphaFoldDB" id="A0A7S3N5F2"/>
<protein>
    <submittedName>
        <fullName evidence="2">Uncharacterized protein</fullName>
    </submittedName>
</protein>
<feature type="compositionally biased region" description="Polar residues" evidence="1">
    <location>
        <begin position="97"/>
        <end position="106"/>
    </location>
</feature>
<reference evidence="2" key="1">
    <citation type="submission" date="2021-01" db="EMBL/GenBank/DDBJ databases">
        <authorList>
            <person name="Corre E."/>
            <person name="Pelletier E."/>
            <person name="Niang G."/>
            <person name="Scheremetjew M."/>
            <person name="Finn R."/>
            <person name="Kale V."/>
            <person name="Holt S."/>
            <person name="Cochrane G."/>
            <person name="Meng A."/>
            <person name="Brown T."/>
            <person name="Cohen L."/>
        </authorList>
    </citation>
    <scope>NUCLEOTIDE SEQUENCE</scope>
    <source>
        <strain evidence="2">FSP1.4</strain>
    </source>
</reference>
<feature type="region of interest" description="Disordered" evidence="1">
    <location>
        <begin position="97"/>
        <end position="126"/>
    </location>
</feature>
<organism evidence="2">
    <name type="scientific">Euplotes harpa</name>
    <dbReference type="NCBI Taxonomy" id="151035"/>
    <lineage>
        <taxon>Eukaryota</taxon>
        <taxon>Sar</taxon>
        <taxon>Alveolata</taxon>
        <taxon>Ciliophora</taxon>
        <taxon>Intramacronucleata</taxon>
        <taxon>Spirotrichea</taxon>
        <taxon>Hypotrichia</taxon>
        <taxon>Euplotida</taxon>
        <taxon>Euplotidae</taxon>
        <taxon>Euplotes</taxon>
    </lineage>
</organism>
<gene>
    <name evidence="2" type="ORF">EHAR0213_LOCUS6379</name>
</gene>
<evidence type="ECO:0000256" key="1">
    <source>
        <dbReference type="SAM" id="MobiDB-lite"/>
    </source>
</evidence>
<proteinExistence type="predicted"/>
<dbReference type="EMBL" id="HBII01015063">
    <property type="protein sequence ID" value="CAE0347468.1"/>
    <property type="molecule type" value="Transcribed_RNA"/>
</dbReference>